<keyword evidence="3" id="KW-0520">NAD</keyword>
<evidence type="ECO:0000256" key="2">
    <source>
        <dbReference type="ARBA" id="ARBA00023002"/>
    </source>
</evidence>
<feature type="repeat" description="ANK" evidence="4">
    <location>
        <begin position="169"/>
        <end position="201"/>
    </location>
</feature>
<dbReference type="EMBL" id="HBGD01004358">
    <property type="protein sequence ID" value="CAD9080359.1"/>
    <property type="molecule type" value="Transcribed_RNA"/>
</dbReference>
<feature type="repeat" description="ANK" evidence="4">
    <location>
        <begin position="103"/>
        <end position="135"/>
    </location>
</feature>
<dbReference type="GO" id="GO:0005739">
    <property type="term" value="C:mitochondrion"/>
    <property type="evidence" value="ECO:0007669"/>
    <property type="project" value="TreeGrafter"/>
</dbReference>
<dbReference type="PANTHER" id="PTHR11606:SF24">
    <property type="entry name" value="NAD-SPECIFIC GLUTAMATE DEHYDROGENASE"/>
    <property type="match status" value="1"/>
</dbReference>
<dbReference type="InterPro" id="IPR029016">
    <property type="entry name" value="GAF-like_dom_sf"/>
</dbReference>
<dbReference type="PRINTS" id="PR01415">
    <property type="entry name" value="ANKYRIN"/>
</dbReference>
<organism evidence="6">
    <name type="scientific">Percolomonas cosmopolitus</name>
    <dbReference type="NCBI Taxonomy" id="63605"/>
    <lineage>
        <taxon>Eukaryota</taxon>
        <taxon>Discoba</taxon>
        <taxon>Heterolobosea</taxon>
        <taxon>Tetramitia</taxon>
        <taxon>Eutetramitia</taxon>
        <taxon>Percolomonadidae</taxon>
        <taxon>Percolomonas</taxon>
    </lineage>
</organism>
<dbReference type="Gene3D" id="3.30.450.40">
    <property type="match status" value="1"/>
</dbReference>
<dbReference type="SMART" id="SM00248">
    <property type="entry name" value="ANK"/>
    <property type="match status" value="7"/>
</dbReference>
<keyword evidence="2" id="KW-0560">Oxidoreductase</keyword>
<protein>
    <recommendedName>
        <fullName evidence="5">Glutamate/phenylalanine/leucine/valine/L-tryptophan dehydrogenase C-terminal domain-containing protein</fullName>
    </recommendedName>
</protein>
<dbReference type="PROSITE" id="PS50088">
    <property type="entry name" value="ANK_REPEAT"/>
    <property type="match status" value="3"/>
</dbReference>
<dbReference type="Pfam" id="PF12796">
    <property type="entry name" value="Ank_2"/>
    <property type="match status" value="2"/>
</dbReference>
<dbReference type="Pfam" id="PF23147">
    <property type="entry name" value="GDH2_N"/>
    <property type="match status" value="1"/>
</dbReference>
<dbReference type="SUPFAM" id="SSF53223">
    <property type="entry name" value="Aminoacid dehydrogenase-like, N-terminal domain"/>
    <property type="match status" value="1"/>
</dbReference>
<dbReference type="PROSITE" id="PS50297">
    <property type="entry name" value="ANK_REP_REGION"/>
    <property type="match status" value="2"/>
</dbReference>
<dbReference type="InterPro" id="IPR056365">
    <property type="entry name" value="NAD-GDH_2nd"/>
</dbReference>
<feature type="domain" description="Glutamate/phenylalanine/leucine/valine/L-tryptophan dehydrogenase C-terminal" evidence="5">
    <location>
        <begin position="1031"/>
        <end position="1295"/>
    </location>
</feature>
<dbReference type="InterPro" id="IPR046346">
    <property type="entry name" value="Aminoacid_DH-like_N_sf"/>
</dbReference>
<dbReference type="Pfam" id="PF23152">
    <property type="entry name" value="GDH_2nd"/>
    <property type="match status" value="1"/>
</dbReference>
<reference evidence="6" key="1">
    <citation type="submission" date="2021-01" db="EMBL/GenBank/DDBJ databases">
        <authorList>
            <person name="Corre E."/>
            <person name="Pelletier E."/>
            <person name="Niang G."/>
            <person name="Scheremetjew M."/>
            <person name="Finn R."/>
            <person name="Kale V."/>
            <person name="Holt S."/>
            <person name="Cochrane G."/>
            <person name="Meng A."/>
            <person name="Brown T."/>
            <person name="Cohen L."/>
        </authorList>
    </citation>
    <scope>NUCLEOTIDE SEQUENCE</scope>
    <source>
        <strain evidence="6">WS</strain>
    </source>
</reference>
<evidence type="ECO:0000256" key="1">
    <source>
        <dbReference type="ARBA" id="ARBA00006382"/>
    </source>
</evidence>
<dbReference type="GO" id="GO:0006538">
    <property type="term" value="P:L-glutamate catabolic process"/>
    <property type="evidence" value="ECO:0007669"/>
    <property type="project" value="TreeGrafter"/>
</dbReference>
<accession>A0A7S1KP17</accession>
<name>A0A7S1KP17_9EUKA</name>
<dbReference type="InterPro" id="IPR036291">
    <property type="entry name" value="NAD(P)-bd_dom_sf"/>
</dbReference>
<evidence type="ECO:0000259" key="5">
    <source>
        <dbReference type="SMART" id="SM00839"/>
    </source>
</evidence>
<dbReference type="InterPro" id="IPR002110">
    <property type="entry name" value="Ankyrin_rpt"/>
</dbReference>
<feature type="repeat" description="ANK" evidence="4">
    <location>
        <begin position="202"/>
        <end position="234"/>
    </location>
</feature>
<dbReference type="InterPro" id="IPR055480">
    <property type="entry name" value="NAD-GDH_N"/>
</dbReference>
<dbReference type="InterPro" id="IPR036770">
    <property type="entry name" value="Ankyrin_rpt-contain_sf"/>
</dbReference>
<gene>
    <name evidence="6" type="ORF">PCOS0759_LOCUS3599</name>
</gene>
<comment type="similarity">
    <text evidence="1">Belongs to the Glu/Leu/Phe/Val dehydrogenases family.</text>
</comment>
<dbReference type="SUPFAM" id="SSF51735">
    <property type="entry name" value="NAD(P)-binding Rossmann-fold domains"/>
    <property type="match status" value="1"/>
</dbReference>
<dbReference type="Gene3D" id="1.25.40.20">
    <property type="entry name" value="Ankyrin repeat-containing domain"/>
    <property type="match status" value="2"/>
</dbReference>
<evidence type="ECO:0000256" key="4">
    <source>
        <dbReference type="PROSITE-ProRule" id="PRU00023"/>
    </source>
</evidence>
<dbReference type="InterPro" id="IPR006096">
    <property type="entry name" value="Glu/Leu/Phe/Val/Trp_DH_C"/>
</dbReference>
<dbReference type="PANTHER" id="PTHR11606">
    <property type="entry name" value="GLUTAMATE DEHYDROGENASE"/>
    <property type="match status" value="1"/>
</dbReference>
<dbReference type="Gene3D" id="3.40.50.720">
    <property type="entry name" value="NAD(P)-binding Rossmann-like Domain"/>
    <property type="match status" value="1"/>
</dbReference>
<evidence type="ECO:0000313" key="6">
    <source>
        <dbReference type="EMBL" id="CAD9080359.1"/>
    </source>
</evidence>
<proteinExistence type="inferred from homology"/>
<dbReference type="SUPFAM" id="SSF55781">
    <property type="entry name" value="GAF domain-like"/>
    <property type="match status" value="1"/>
</dbReference>
<dbReference type="GO" id="GO:0004352">
    <property type="term" value="F:glutamate dehydrogenase (NAD+) activity"/>
    <property type="evidence" value="ECO:0007669"/>
    <property type="project" value="TreeGrafter"/>
</dbReference>
<evidence type="ECO:0000256" key="3">
    <source>
        <dbReference type="ARBA" id="ARBA00023027"/>
    </source>
</evidence>
<dbReference type="SMART" id="SM00839">
    <property type="entry name" value="ELFV_dehydrog"/>
    <property type="match status" value="1"/>
</dbReference>
<dbReference type="Pfam" id="PF00208">
    <property type="entry name" value="ELFV_dehydrog"/>
    <property type="match status" value="1"/>
</dbReference>
<dbReference type="SUPFAM" id="SSF48403">
    <property type="entry name" value="Ankyrin repeat"/>
    <property type="match status" value="1"/>
</dbReference>
<sequence length="1395" mass="156526">MRQFSKQQIKSILPKQKSALMATSSQISSFVCGGANHTNKAVLVTQVNKSFSSSHAQLQQQSTQRQIELNGLLCSAAARGSVEEIQQLIKENPNLNVNVGNDDKRTPLHLAASEGHLDVVRFLVEQGADINAKDRWSSSPLHDSVQARNTEVFNYLLTQGGKSFMSEEEKVVALNTAARAGDLEQVQTLVRMGVDVNKGDYDNRTALHLACDGGSEEVVEFLIENGADINAIDNFGRTPVQDAIQNKHDDLVQYLFTQGAMLPSFVQDVIRSPELASSLQKSLPILCEKEGFEFCEVYVPARNNKAIKRYKVSYTAKNRNAVKASHLLSYQQGNGLVGKVWEAKDLVFANEITKDYFSNHDQLQKAGVTSAVGVPIMTNAHNPEVFAVLIFYNFGDQGYTSQLMQDPDYSPTFLRFSNGLVIAGIETLPNRRPTAQGREKQIDEVIDILEKKGVFDPTLAYYEVDRFFNDLGISEVYFNHFTNEEIAGHIHSLMAAKKVAETSSGNPEDIRFYRENDDHAYYLCNAAPEKIDLVEQRIEKYLNSTDPAYGYSLDHFLTPGTINPNGKEKLAVYVVNRYRHGDKGTRSLLQKQGKKQITIERYEKVVQQAEKQLTPVLWSFEPDEDGSIPIMLAFQNTGQNSYLNSLTEIMESIPGIECTRKFIEKYTVNSLRKSGNASSSGLTVYSIYVKANKESDVQELLNKSSLLSIIPTTSLNELFVGRQMTARQLFYAYTAMKFCFYFTEEIQEEYELLKAHLATDPSNLARLVRLHTKQTSETLTEDRIIACIKRNLPVMHQIFVDFAQIAGGEKKPAFNNDVHEKIRREVSNPLDVTILNSFLKFNAHLLKTNFYKFDKAAIAYRLDPAFLKDSKFPETPFGLFLVIGNDFTGFHIRFDDVSRGGIRVIRSANDHAYRLNQAGLFTEGYGLAYTQQKKNKDIPEGGSKGTILLAKDAQANTDIAFQKYVDSLLDLLLIDESTMDVYDHYGKEELLFLGPDENTANLMDWAALHAKKRGYKFWKAFTTGKSTALGGIPHDVYGMTTASVHEYAIGIMRRLGLDESTVTKLQTGGPDGDLGSNEIIISEDKTIAIIDGSGVLYDPHGLNRDELDRLAKEREMVQTFDSAKLGEEGFKVLITDKDKTLPNGELVENGVQFRNNFHLHPLAKADLFIPCGGRPESINISNVSKCIDKDGKPRWKYVVEGANLFITQEAREILEKHGVILYKDASANKGGVTSSSLEVLAALSFSNEEFANTMQIKGDVIPEFYQAYVQDVLSKIKHNARSEFECIWDEHELSKIPRCQLTNILSDKINKLNNDIKRSSIWDDKAVVSRVLEEALPQGLLNELGLETIIERVPDTYLKAIFGAHLASSYIYRYGLHASEFDFYEFLSAFSRSKQ</sequence>
<keyword evidence="4" id="KW-0040">ANK repeat</keyword>